<dbReference type="PANTHER" id="PTHR28094:SF1">
    <property type="entry name" value="MEIOTICALLY UP-REGULATED GENE 113 PROTEIN"/>
    <property type="match status" value="1"/>
</dbReference>
<dbReference type="OrthoDB" id="2417614at2759"/>
<dbReference type="GeneID" id="24096626"/>
<dbReference type="HOGENOM" id="CLU_020641_1_0_1"/>
<feature type="compositionally biased region" description="Polar residues" evidence="1">
    <location>
        <begin position="83"/>
        <end position="99"/>
    </location>
</feature>
<protein>
    <recommendedName>
        <fullName evidence="4">DUF1766-domain-containing protein</fullName>
    </recommendedName>
</protein>
<feature type="compositionally biased region" description="Low complexity" evidence="1">
    <location>
        <begin position="141"/>
        <end position="193"/>
    </location>
</feature>
<dbReference type="InParanoid" id="J4GNN8"/>
<dbReference type="AlphaFoldDB" id="J4GNN8"/>
<feature type="region of interest" description="Disordered" evidence="1">
    <location>
        <begin position="37"/>
        <end position="201"/>
    </location>
</feature>
<dbReference type="EMBL" id="HE797046">
    <property type="protein sequence ID" value="CCM01715.1"/>
    <property type="molecule type" value="Genomic_DNA"/>
</dbReference>
<dbReference type="Pfam" id="PF13455">
    <property type="entry name" value="MUG113"/>
    <property type="match status" value="1"/>
</dbReference>
<evidence type="ECO:0000313" key="3">
    <source>
        <dbReference type="Proteomes" id="UP000006352"/>
    </source>
</evidence>
<accession>J4GNN8</accession>
<dbReference type="Proteomes" id="UP000006352">
    <property type="component" value="Unassembled WGS sequence"/>
</dbReference>
<evidence type="ECO:0000256" key="1">
    <source>
        <dbReference type="SAM" id="MobiDB-lite"/>
    </source>
</evidence>
<reference evidence="2 3" key="1">
    <citation type="journal article" date="2012" name="Appl. Environ. Microbiol.">
        <title>Short-read sequencing for genomic analysis of the brown rot fungus Fibroporia radiculosa.</title>
        <authorList>
            <person name="Tang J.D."/>
            <person name="Perkins A.D."/>
            <person name="Sonstegard T.S."/>
            <person name="Schroeder S.G."/>
            <person name="Burgess S.C."/>
            <person name="Diehl S.V."/>
        </authorList>
    </citation>
    <scope>NUCLEOTIDE SEQUENCE [LARGE SCALE GENOMIC DNA]</scope>
    <source>
        <strain evidence="2 3">TFFH 294</strain>
    </source>
</reference>
<keyword evidence="3" id="KW-1185">Reference proteome</keyword>
<organism evidence="2 3">
    <name type="scientific">Fibroporia radiculosa</name>
    <dbReference type="NCBI Taxonomy" id="599839"/>
    <lineage>
        <taxon>Eukaryota</taxon>
        <taxon>Fungi</taxon>
        <taxon>Dikarya</taxon>
        <taxon>Basidiomycota</taxon>
        <taxon>Agaricomycotina</taxon>
        <taxon>Agaricomycetes</taxon>
        <taxon>Polyporales</taxon>
        <taxon>Fibroporiaceae</taxon>
        <taxon>Fibroporia</taxon>
    </lineage>
</organism>
<dbReference type="STRING" id="599839.J4GNN8"/>
<feature type="compositionally biased region" description="Polar residues" evidence="1">
    <location>
        <begin position="41"/>
        <end position="60"/>
    </location>
</feature>
<name>J4GNN8_9APHY</name>
<dbReference type="RefSeq" id="XP_012180998.1">
    <property type="nucleotide sequence ID" value="XM_012325608.1"/>
</dbReference>
<gene>
    <name evidence="2" type="ORF">FIBRA_03780</name>
</gene>
<sequence length="458" mass="51348">MSKVTQLEDAEEELMWRLTDMTLDDSEPRFVGGFNPVIPTNGLTSSAARPGARNQTTPLNFPTPVHYASPGPLPTPPRPMYESISQGGSSQRLSRTMQHALSPPDHRRMPPKAQQTPIPSPPSKPIFKQTLPATPPPAPSTPVRSRPLPAHLPASAPPKTSTSRATPESTARSSRARSASSPPSPTLSAPGSPQRRSQCNGFTRAGKRCKNVVAECSPLESLNPGDHMGLERYCHIHKKEVLKDPKFILPSGRGVHRDDWIPNYLHPQTQANILREMQKPLSVADEPGYIYALEYRVPGDRDRVHYKVGRSYSLNQRTNQWDRQCGSKQQYLRGWWPGSIQDGEKTIMKGCVDPGEPGPYCHRLERLIHLELADLVSNEQYLQSQFPDVMPALQAMKPRAKEQCPDCGRVHREIFSFAKAECGPFQDKEWEKVVMPVIEKWGRFVQEYYLAQPDEVVH</sequence>
<proteinExistence type="predicted"/>
<evidence type="ECO:0000313" key="2">
    <source>
        <dbReference type="EMBL" id="CCM01715.1"/>
    </source>
</evidence>
<dbReference type="PANTHER" id="PTHR28094">
    <property type="entry name" value="MEIOTICALLY UP-REGULATED GENE 113 PROTEIN"/>
    <property type="match status" value="1"/>
</dbReference>
<dbReference type="InterPro" id="IPR053006">
    <property type="entry name" value="Meiosis_regulatory"/>
</dbReference>
<evidence type="ECO:0008006" key="4">
    <source>
        <dbReference type="Google" id="ProtNLM"/>
    </source>
</evidence>